<organism evidence="1 2">
    <name type="scientific">Zizania palustris</name>
    <name type="common">Northern wild rice</name>
    <dbReference type="NCBI Taxonomy" id="103762"/>
    <lineage>
        <taxon>Eukaryota</taxon>
        <taxon>Viridiplantae</taxon>
        <taxon>Streptophyta</taxon>
        <taxon>Embryophyta</taxon>
        <taxon>Tracheophyta</taxon>
        <taxon>Spermatophyta</taxon>
        <taxon>Magnoliopsida</taxon>
        <taxon>Liliopsida</taxon>
        <taxon>Poales</taxon>
        <taxon>Poaceae</taxon>
        <taxon>BOP clade</taxon>
        <taxon>Oryzoideae</taxon>
        <taxon>Oryzeae</taxon>
        <taxon>Zizaniinae</taxon>
        <taxon>Zizania</taxon>
    </lineage>
</organism>
<proteinExistence type="predicted"/>
<sequence>MVRTSGPGDIVLLISSENPRKMVTKRVPRMKGDVVTYLIDAWKSESSKTVMPAPSAPLACVPSHMVAWHASTLSCQIAFTQHGNAICPRTNAPLVFVGKSI</sequence>
<name>A0A8J5RIR8_ZIZPA</name>
<dbReference type="EMBL" id="JAAALK010000287">
    <property type="protein sequence ID" value="KAG8060455.1"/>
    <property type="molecule type" value="Genomic_DNA"/>
</dbReference>
<dbReference type="Proteomes" id="UP000729402">
    <property type="component" value="Unassembled WGS sequence"/>
</dbReference>
<accession>A0A8J5RIR8</accession>
<protein>
    <submittedName>
        <fullName evidence="1">Uncharacterized protein</fullName>
    </submittedName>
</protein>
<evidence type="ECO:0000313" key="1">
    <source>
        <dbReference type="EMBL" id="KAG8060455.1"/>
    </source>
</evidence>
<reference evidence="1" key="2">
    <citation type="submission" date="2021-02" db="EMBL/GenBank/DDBJ databases">
        <authorList>
            <person name="Kimball J.A."/>
            <person name="Haas M.W."/>
            <person name="Macchietto M."/>
            <person name="Kono T."/>
            <person name="Duquette J."/>
            <person name="Shao M."/>
        </authorList>
    </citation>
    <scope>NUCLEOTIDE SEQUENCE</scope>
    <source>
        <tissue evidence="1">Fresh leaf tissue</tissue>
    </source>
</reference>
<reference evidence="1" key="1">
    <citation type="journal article" date="2021" name="bioRxiv">
        <title>Whole Genome Assembly and Annotation of Northern Wild Rice, Zizania palustris L., Supports a Whole Genome Duplication in the Zizania Genus.</title>
        <authorList>
            <person name="Haas M."/>
            <person name="Kono T."/>
            <person name="Macchietto M."/>
            <person name="Millas R."/>
            <person name="McGilp L."/>
            <person name="Shao M."/>
            <person name="Duquette J."/>
            <person name="Hirsch C.N."/>
            <person name="Kimball J."/>
        </authorList>
    </citation>
    <scope>NUCLEOTIDE SEQUENCE</scope>
    <source>
        <tissue evidence="1">Fresh leaf tissue</tissue>
    </source>
</reference>
<keyword evidence="2" id="KW-1185">Reference proteome</keyword>
<evidence type="ECO:0000313" key="2">
    <source>
        <dbReference type="Proteomes" id="UP000729402"/>
    </source>
</evidence>
<dbReference type="OrthoDB" id="308440at2759"/>
<gene>
    <name evidence="1" type="ORF">GUJ93_ZPchr0002g24624</name>
</gene>
<comment type="caution">
    <text evidence="1">The sequence shown here is derived from an EMBL/GenBank/DDBJ whole genome shotgun (WGS) entry which is preliminary data.</text>
</comment>
<dbReference type="AlphaFoldDB" id="A0A8J5RIR8"/>